<accession>A0A8H6YDV4</accession>
<proteinExistence type="predicted"/>
<dbReference type="Pfam" id="PF20152">
    <property type="entry name" value="DUF6534"/>
    <property type="match status" value="1"/>
</dbReference>
<evidence type="ECO:0000256" key="1">
    <source>
        <dbReference type="SAM" id="Phobius"/>
    </source>
</evidence>
<feature type="transmembrane region" description="Helical" evidence="1">
    <location>
        <begin position="62"/>
        <end position="82"/>
    </location>
</feature>
<keyword evidence="1" id="KW-1133">Transmembrane helix</keyword>
<evidence type="ECO:0000313" key="3">
    <source>
        <dbReference type="EMBL" id="KAF7356526.1"/>
    </source>
</evidence>
<feature type="transmembrane region" description="Helical" evidence="1">
    <location>
        <begin position="234"/>
        <end position="263"/>
    </location>
</feature>
<evidence type="ECO:0000259" key="2">
    <source>
        <dbReference type="Pfam" id="PF20152"/>
    </source>
</evidence>
<organism evidence="3 4">
    <name type="scientific">Mycena venus</name>
    <dbReference type="NCBI Taxonomy" id="2733690"/>
    <lineage>
        <taxon>Eukaryota</taxon>
        <taxon>Fungi</taxon>
        <taxon>Dikarya</taxon>
        <taxon>Basidiomycota</taxon>
        <taxon>Agaricomycotina</taxon>
        <taxon>Agaricomycetes</taxon>
        <taxon>Agaricomycetidae</taxon>
        <taxon>Agaricales</taxon>
        <taxon>Marasmiineae</taxon>
        <taxon>Mycenaceae</taxon>
        <taxon>Mycena</taxon>
    </lineage>
</organism>
<name>A0A8H6YDV4_9AGAR</name>
<keyword evidence="4" id="KW-1185">Reference proteome</keyword>
<sequence length="352" mass="38505">MAANSTGIPSGIPSVIHVDLNPTMGADFVGAILSSIFYGITTLQTIIYFGTYDKDRLFLKSMVAALWILDSASLALYSAGVYKYLVIDFGDLFAIQEIDWSIAASQSEPMVTGTISLIVHLFLAFRIRNLHRAPLWTFVAGAVAIVSLFPFAIAIVTTWRVSVKAIPVANFSAMLENCGYESPVIHELRLSNLFGQWMAIAGDVSTSALDIFIAMTLTYQLYYGRTALKTTQKAVTTLTIFVISSGVLTALINTATLISYLAAENKLIFQLFNACSSKAYVNTLMATLNMREAVLRQVNPSVIGLGNTNFQSMVFRHTTVNATRTDETPVTMPVSSQDHDISLSQIRDDYKA</sequence>
<dbReference type="AlphaFoldDB" id="A0A8H6YDV4"/>
<evidence type="ECO:0000313" key="4">
    <source>
        <dbReference type="Proteomes" id="UP000620124"/>
    </source>
</evidence>
<dbReference type="PANTHER" id="PTHR40465:SF1">
    <property type="entry name" value="DUF6534 DOMAIN-CONTAINING PROTEIN"/>
    <property type="match status" value="1"/>
</dbReference>
<feature type="transmembrane region" description="Helical" evidence="1">
    <location>
        <begin position="197"/>
        <end position="222"/>
    </location>
</feature>
<feature type="transmembrane region" description="Helical" evidence="1">
    <location>
        <begin position="135"/>
        <end position="159"/>
    </location>
</feature>
<keyword evidence="1" id="KW-0812">Transmembrane</keyword>
<dbReference type="PANTHER" id="PTHR40465">
    <property type="entry name" value="CHROMOSOME 1, WHOLE GENOME SHOTGUN SEQUENCE"/>
    <property type="match status" value="1"/>
</dbReference>
<keyword evidence="1" id="KW-0472">Membrane</keyword>
<reference evidence="3" key="1">
    <citation type="submission" date="2020-05" db="EMBL/GenBank/DDBJ databases">
        <title>Mycena genomes resolve the evolution of fungal bioluminescence.</title>
        <authorList>
            <person name="Tsai I.J."/>
        </authorList>
    </citation>
    <scope>NUCLEOTIDE SEQUENCE</scope>
    <source>
        <strain evidence="3">CCC161011</strain>
    </source>
</reference>
<dbReference type="EMBL" id="JACAZI010000007">
    <property type="protein sequence ID" value="KAF7356526.1"/>
    <property type="molecule type" value="Genomic_DNA"/>
</dbReference>
<comment type="caution">
    <text evidence="3">The sequence shown here is derived from an EMBL/GenBank/DDBJ whole genome shotgun (WGS) entry which is preliminary data.</text>
</comment>
<gene>
    <name evidence="3" type="ORF">MVEN_00986200</name>
</gene>
<protein>
    <recommendedName>
        <fullName evidence="2">DUF6534 domain-containing protein</fullName>
    </recommendedName>
</protein>
<feature type="transmembrane region" description="Helical" evidence="1">
    <location>
        <begin position="28"/>
        <end position="50"/>
    </location>
</feature>
<dbReference type="InterPro" id="IPR045339">
    <property type="entry name" value="DUF6534"/>
</dbReference>
<feature type="transmembrane region" description="Helical" evidence="1">
    <location>
        <begin position="102"/>
        <end position="123"/>
    </location>
</feature>
<dbReference type="Proteomes" id="UP000620124">
    <property type="component" value="Unassembled WGS sequence"/>
</dbReference>
<dbReference type="OrthoDB" id="2535105at2759"/>
<feature type="domain" description="DUF6534" evidence="2">
    <location>
        <begin position="207"/>
        <end position="292"/>
    </location>
</feature>